<feature type="signal peptide" evidence="1">
    <location>
        <begin position="1"/>
        <end position="19"/>
    </location>
</feature>
<dbReference type="RefSeq" id="WP_256602946.1">
    <property type="nucleotide sequence ID" value="NZ_JANIBJ010000023.1"/>
</dbReference>
<gene>
    <name evidence="2" type="ORF">NP590_13200</name>
</gene>
<sequence>MIRVLFFAIVFSFSGAAAALNTVDMCVKFPWACYGVLEVQGEGQNIQKPRLRAIRYLDGDTAFEIEEKGVVSKRLHIFRANRAEFFFGVEPSAIISPRTNPAANPFAFVDMVLGIPVMVLQKAFPGGLATVPDGISQKIVNVAVEHKDDSFTLKTERLTSKQLRYWIKSNNSNNPELFGLWDGDIQVPLSDDFPLSDWVHDGDAKVKDAGEARSLNSVKN</sequence>
<feature type="chain" id="PRO_5045208659" description="DUF2330 domain-containing protein" evidence="1">
    <location>
        <begin position="20"/>
        <end position="220"/>
    </location>
</feature>
<keyword evidence="1" id="KW-0732">Signal</keyword>
<keyword evidence="3" id="KW-1185">Reference proteome</keyword>
<reference evidence="2 3" key="1">
    <citation type="submission" date="2022-07" db="EMBL/GenBank/DDBJ databases">
        <title>Methylomonas rivi sp. nov., Methylomonas rosea sp. nov., Methylomonas aureus sp. nov. and Methylomonas subterranea sp. nov., four novel methanotrophs isolated from a freshwater creek and the deep terrestrial subsurface.</title>
        <authorList>
            <person name="Abin C."/>
            <person name="Sankaranarayanan K."/>
            <person name="Garner C."/>
            <person name="Sindelar R."/>
            <person name="Kotary K."/>
            <person name="Garner R."/>
            <person name="Barclay S."/>
            <person name="Lawson P."/>
            <person name="Krumholz L."/>
        </authorList>
    </citation>
    <scope>NUCLEOTIDE SEQUENCE [LARGE SCALE GENOMIC DNA]</scope>
    <source>
        <strain evidence="2 3">SURF-2</strain>
    </source>
</reference>
<accession>A0ABT1THY5</accession>
<evidence type="ECO:0000313" key="2">
    <source>
        <dbReference type="EMBL" id="MCQ8105067.1"/>
    </source>
</evidence>
<protein>
    <recommendedName>
        <fullName evidence="4">DUF2330 domain-containing protein</fullName>
    </recommendedName>
</protein>
<evidence type="ECO:0000313" key="3">
    <source>
        <dbReference type="Proteomes" id="UP001524499"/>
    </source>
</evidence>
<evidence type="ECO:0008006" key="4">
    <source>
        <dbReference type="Google" id="ProtNLM"/>
    </source>
</evidence>
<dbReference type="EMBL" id="JANIBJ010000023">
    <property type="protein sequence ID" value="MCQ8105067.1"/>
    <property type="molecule type" value="Genomic_DNA"/>
</dbReference>
<dbReference type="Proteomes" id="UP001524499">
    <property type="component" value="Unassembled WGS sequence"/>
</dbReference>
<proteinExistence type="predicted"/>
<comment type="caution">
    <text evidence="2">The sequence shown here is derived from an EMBL/GenBank/DDBJ whole genome shotgun (WGS) entry which is preliminary data.</text>
</comment>
<evidence type="ECO:0000256" key="1">
    <source>
        <dbReference type="SAM" id="SignalP"/>
    </source>
</evidence>
<organism evidence="2 3">
    <name type="scientific">Methylomonas subterranea</name>
    <dbReference type="NCBI Taxonomy" id="2952225"/>
    <lineage>
        <taxon>Bacteria</taxon>
        <taxon>Pseudomonadati</taxon>
        <taxon>Pseudomonadota</taxon>
        <taxon>Gammaproteobacteria</taxon>
        <taxon>Methylococcales</taxon>
        <taxon>Methylococcaceae</taxon>
        <taxon>Methylomonas</taxon>
    </lineage>
</organism>
<name>A0ABT1THY5_9GAMM</name>